<dbReference type="PANTHER" id="PTHR11206">
    <property type="entry name" value="MULTIDRUG RESISTANCE PROTEIN"/>
    <property type="match status" value="1"/>
</dbReference>
<keyword evidence="4 7" id="KW-0812">Transmembrane</keyword>
<feature type="transmembrane region" description="Helical" evidence="7">
    <location>
        <begin position="160"/>
        <end position="183"/>
    </location>
</feature>
<keyword evidence="5 7" id="KW-1133">Transmembrane helix</keyword>
<feature type="transmembrane region" description="Helical" evidence="7">
    <location>
        <begin position="93"/>
        <end position="111"/>
    </location>
</feature>
<dbReference type="GO" id="GO:0015297">
    <property type="term" value="F:antiporter activity"/>
    <property type="evidence" value="ECO:0007669"/>
    <property type="project" value="InterPro"/>
</dbReference>
<evidence type="ECO:0000313" key="8">
    <source>
        <dbReference type="EMBL" id="PKI40590.1"/>
    </source>
</evidence>
<feature type="transmembrane region" description="Helical" evidence="7">
    <location>
        <begin position="312"/>
        <end position="334"/>
    </location>
</feature>
<feature type="transmembrane region" description="Helical" evidence="7">
    <location>
        <begin position="386"/>
        <end position="404"/>
    </location>
</feature>
<evidence type="ECO:0000256" key="3">
    <source>
        <dbReference type="ARBA" id="ARBA00022448"/>
    </source>
</evidence>
<evidence type="ECO:0000256" key="5">
    <source>
        <dbReference type="ARBA" id="ARBA00022989"/>
    </source>
</evidence>
<proteinExistence type="inferred from homology"/>
<feature type="transmembrane region" description="Helical" evidence="7">
    <location>
        <begin position="231"/>
        <end position="252"/>
    </location>
</feature>
<dbReference type="InterPro" id="IPR002528">
    <property type="entry name" value="MATE_fam"/>
</dbReference>
<gene>
    <name evidence="8" type="ORF">CRG98_039000</name>
</gene>
<feature type="transmembrane region" description="Helical" evidence="7">
    <location>
        <begin position="267"/>
        <end position="285"/>
    </location>
</feature>
<dbReference type="EMBL" id="PGOL01003518">
    <property type="protein sequence ID" value="PKI40590.1"/>
    <property type="molecule type" value="Genomic_DNA"/>
</dbReference>
<name>A0A2I0IA86_PUNGR</name>
<dbReference type="NCBIfam" id="TIGR00797">
    <property type="entry name" value="matE"/>
    <property type="match status" value="1"/>
</dbReference>
<dbReference type="GO" id="GO:0016020">
    <property type="term" value="C:membrane"/>
    <property type="evidence" value="ECO:0007669"/>
    <property type="project" value="UniProtKB-SubCell"/>
</dbReference>
<keyword evidence="9" id="KW-1185">Reference proteome</keyword>
<keyword evidence="6 7" id="KW-0472">Membrane</keyword>
<keyword evidence="3" id="KW-0813">Transport</keyword>
<comment type="subcellular location">
    <subcellularLocation>
        <location evidence="1">Membrane</location>
        <topology evidence="1">Multi-pass membrane protein</topology>
    </subcellularLocation>
</comment>
<accession>A0A2I0IA86</accession>
<dbReference type="GO" id="GO:0042910">
    <property type="term" value="F:xenobiotic transmembrane transporter activity"/>
    <property type="evidence" value="ECO:0007669"/>
    <property type="project" value="InterPro"/>
</dbReference>
<dbReference type="Pfam" id="PF01554">
    <property type="entry name" value="MatE"/>
    <property type="match status" value="2"/>
</dbReference>
<evidence type="ECO:0000256" key="2">
    <source>
        <dbReference type="ARBA" id="ARBA00010199"/>
    </source>
</evidence>
<sequence length="469" mass="51323">MELQVKQELASLCKTAFLALLTGLFLYSKNIISMVFMGQLGNTELAGGSLSISLANITCHSIMKGLGVGMEPICAQAYGARQCEVLCATYKRAICLLLVMAFPISLLWLNIEPVLRLFGQEPQTVYVAQIYLKYLVPDLLAQVSLVPLRNFLRAQNLNEPITAAAVCATILHIPINYTLAIYLNMGVRGVALASACYSFCLNLVLIVYLILSRTPLKPWEWKTQYMCSEGWLSLLSFAVPSLFSTCLEWWWYEIMMLMCCMLENPPASIASMGILIQTTGFIYVVPHSLNSALSMLVGQNLGAQKPALARKIAIIGLIMAAICGLFALAFTIAVRNLWGQMFTAEPQILSLVSATLPIVGLCELGNSPQTAACGILSGSGRPKRGTIINLTSFYLIGFPLSWLLSFKLNIGFVGLWYALAAAQASSVCMIVYTLVRTDWQAQAESAGELIQRRPQNENNDLEENLLNGG</sequence>
<feature type="transmembrane region" description="Helical" evidence="7">
    <location>
        <begin position="131"/>
        <end position="148"/>
    </location>
</feature>
<evidence type="ECO:0000256" key="4">
    <source>
        <dbReference type="ARBA" id="ARBA00022692"/>
    </source>
</evidence>
<dbReference type="Proteomes" id="UP000233551">
    <property type="component" value="Unassembled WGS sequence"/>
</dbReference>
<feature type="transmembrane region" description="Helical" evidence="7">
    <location>
        <begin position="189"/>
        <end position="211"/>
    </location>
</feature>
<comment type="caution">
    <text evidence="8">The sequence shown here is derived from an EMBL/GenBank/DDBJ whole genome shotgun (WGS) entry which is preliminary data.</text>
</comment>
<evidence type="ECO:0000256" key="6">
    <source>
        <dbReference type="ARBA" id="ARBA00023136"/>
    </source>
</evidence>
<dbReference type="GO" id="GO:1990961">
    <property type="term" value="P:xenobiotic detoxification by transmembrane export across the plasma membrane"/>
    <property type="evidence" value="ECO:0007669"/>
    <property type="project" value="InterPro"/>
</dbReference>
<evidence type="ECO:0000256" key="7">
    <source>
        <dbReference type="RuleBase" id="RU004914"/>
    </source>
</evidence>
<comment type="similarity">
    <text evidence="2 7">Belongs to the multi antimicrobial extrusion (MATE) (TC 2.A.66.1) family.</text>
</comment>
<dbReference type="AlphaFoldDB" id="A0A2I0IA86"/>
<dbReference type="STRING" id="22663.A0A2I0IA86"/>
<feature type="transmembrane region" description="Helical" evidence="7">
    <location>
        <begin position="410"/>
        <end position="435"/>
    </location>
</feature>
<evidence type="ECO:0000313" key="9">
    <source>
        <dbReference type="Proteomes" id="UP000233551"/>
    </source>
</evidence>
<organism evidence="8 9">
    <name type="scientific">Punica granatum</name>
    <name type="common">Pomegranate</name>
    <dbReference type="NCBI Taxonomy" id="22663"/>
    <lineage>
        <taxon>Eukaryota</taxon>
        <taxon>Viridiplantae</taxon>
        <taxon>Streptophyta</taxon>
        <taxon>Embryophyta</taxon>
        <taxon>Tracheophyta</taxon>
        <taxon>Spermatophyta</taxon>
        <taxon>Magnoliopsida</taxon>
        <taxon>eudicotyledons</taxon>
        <taxon>Gunneridae</taxon>
        <taxon>Pentapetalae</taxon>
        <taxon>rosids</taxon>
        <taxon>malvids</taxon>
        <taxon>Myrtales</taxon>
        <taxon>Lythraceae</taxon>
        <taxon>Punica</taxon>
    </lineage>
</organism>
<feature type="transmembrane region" description="Helical" evidence="7">
    <location>
        <begin position="6"/>
        <end position="27"/>
    </location>
</feature>
<protein>
    <recommendedName>
        <fullName evidence="7">Protein DETOXIFICATION</fullName>
    </recommendedName>
    <alternativeName>
        <fullName evidence="7">Multidrug and toxic compound extrusion protein</fullName>
    </alternativeName>
</protein>
<dbReference type="CDD" id="cd13132">
    <property type="entry name" value="MATE_eukaryotic"/>
    <property type="match status" value="1"/>
</dbReference>
<evidence type="ECO:0000256" key="1">
    <source>
        <dbReference type="ARBA" id="ARBA00004141"/>
    </source>
</evidence>
<reference evidence="8 9" key="1">
    <citation type="submission" date="2017-11" db="EMBL/GenBank/DDBJ databases">
        <title>De-novo sequencing of pomegranate (Punica granatum L.) genome.</title>
        <authorList>
            <person name="Akparov Z."/>
            <person name="Amiraslanov A."/>
            <person name="Hajiyeva S."/>
            <person name="Abbasov M."/>
            <person name="Kaur K."/>
            <person name="Hamwieh A."/>
            <person name="Solovyev V."/>
            <person name="Salamov A."/>
            <person name="Braich B."/>
            <person name="Kosarev P."/>
            <person name="Mahmoud A."/>
            <person name="Hajiyev E."/>
            <person name="Babayeva S."/>
            <person name="Izzatullayeva V."/>
            <person name="Mammadov A."/>
            <person name="Mammadov A."/>
            <person name="Sharifova S."/>
            <person name="Ojaghi J."/>
            <person name="Eynullazada K."/>
            <person name="Bayramov B."/>
            <person name="Abdulazimova A."/>
            <person name="Shahmuradov I."/>
        </authorList>
    </citation>
    <scope>NUCLEOTIDE SEQUENCE [LARGE SCALE GENOMIC DNA]</scope>
    <source>
        <strain evidence="9">cv. AG2017</strain>
        <tissue evidence="8">Leaf</tissue>
    </source>
</reference>
<dbReference type="InterPro" id="IPR045069">
    <property type="entry name" value="MATE_euk"/>
</dbReference>